<dbReference type="Gene3D" id="3.10.129.10">
    <property type="entry name" value="Hotdog Thioesterase"/>
    <property type="match status" value="1"/>
</dbReference>
<evidence type="ECO:0000313" key="5">
    <source>
        <dbReference type="Proteomes" id="UP000610594"/>
    </source>
</evidence>
<feature type="domain" description="ApeI dehydratase-like" evidence="3">
    <location>
        <begin position="488"/>
        <end position="580"/>
    </location>
</feature>
<protein>
    <submittedName>
        <fullName evidence="4">AMP-binding protein</fullName>
    </submittedName>
</protein>
<comment type="caution">
    <text evidence="4">The sequence shown here is derived from an EMBL/GenBank/DDBJ whole genome shotgun (WGS) entry which is preliminary data.</text>
</comment>
<dbReference type="Gene3D" id="3.30.300.30">
    <property type="match status" value="1"/>
</dbReference>
<dbReference type="Pfam" id="PF00501">
    <property type="entry name" value="AMP-binding"/>
    <property type="match status" value="1"/>
</dbReference>
<evidence type="ECO:0000256" key="1">
    <source>
        <dbReference type="ARBA" id="ARBA00022598"/>
    </source>
</evidence>
<dbReference type="InterPro" id="IPR050237">
    <property type="entry name" value="ATP-dep_AMP-bd_enzyme"/>
</dbReference>
<gene>
    <name evidence="4" type="ORF">F1735_12310</name>
</gene>
<dbReference type="EMBL" id="WHJF01000026">
    <property type="protein sequence ID" value="NHZ63080.1"/>
    <property type="molecule type" value="Genomic_DNA"/>
</dbReference>
<evidence type="ECO:0000259" key="3">
    <source>
        <dbReference type="Pfam" id="PF22818"/>
    </source>
</evidence>
<dbReference type="RefSeq" id="WP_167237207.1">
    <property type="nucleotide sequence ID" value="NZ_WHJF01000026.1"/>
</dbReference>
<dbReference type="Proteomes" id="UP000610594">
    <property type="component" value="Unassembled WGS sequence"/>
</dbReference>
<feature type="domain" description="AMP-dependent synthetase/ligase" evidence="2">
    <location>
        <begin position="124"/>
        <end position="305"/>
    </location>
</feature>
<name>A0ABX0MT13_9BURK</name>
<dbReference type="InterPro" id="IPR054545">
    <property type="entry name" value="ApeI-like"/>
</dbReference>
<dbReference type="InterPro" id="IPR045851">
    <property type="entry name" value="AMP-bd_C_sf"/>
</dbReference>
<dbReference type="InterPro" id="IPR042099">
    <property type="entry name" value="ANL_N_sf"/>
</dbReference>
<evidence type="ECO:0000259" key="2">
    <source>
        <dbReference type="Pfam" id="PF00501"/>
    </source>
</evidence>
<organism evidence="4 5">
    <name type="scientific">Massilia genomosp. 1</name>
    <dbReference type="NCBI Taxonomy" id="2609280"/>
    <lineage>
        <taxon>Bacteria</taxon>
        <taxon>Pseudomonadati</taxon>
        <taxon>Pseudomonadota</taxon>
        <taxon>Betaproteobacteria</taxon>
        <taxon>Burkholderiales</taxon>
        <taxon>Oxalobacteraceae</taxon>
        <taxon>Telluria group</taxon>
        <taxon>Massilia</taxon>
    </lineage>
</organism>
<keyword evidence="1" id="KW-0436">Ligase</keyword>
<reference evidence="4 5" key="1">
    <citation type="submission" date="2019-10" db="EMBL/GenBank/DDBJ databases">
        <title>Taxonomy of Antarctic Massilia spp.: description of Massilia rubra sp. nov., Massilia aquatica sp. nov., Massilia mucilaginosa sp. nov., Massilia frigida sp. nov. isolated from streams, lakes and regoliths.</title>
        <authorList>
            <person name="Holochova P."/>
            <person name="Sedlacek I."/>
            <person name="Kralova S."/>
            <person name="Maslanova I."/>
            <person name="Busse H.-J."/>
            <person name="Stankova E."/>
            <person name="Vrbovska V."/>
            <person name="Kovarovic V."/>
            <person name="Bartak M."/>
            <person name="Svec P."/>
            <person name="Pantucek R."/>
        </authorList>
    </citation>
    <scope>NUCLEOTIDE SEQUENCE [LARGE SCALE GENOMIC DNA]</scope>
    <source>
        <strain evidence="4 5">CCM 8694</strain>
    </source>
</reference>
<dbReference type="PANTHER" id="PTHR43767:SF8">
    <property type="entry name" value="LONG-CHAIN-FATTY-ACID--COA LIGASE"/>
    <property type="match status" value="1"/>
</dbReference>
<proteinExistence type="predicted"/>
<keyword evidence="5" id="KW-1185">Reference proteome</keyword>
<dbReference type="PANTHER" id="PTHR43767">
    <property type="entry name" value="LONG-CHAIN-FATTY-ACID--COA LIGASE"/>
    <property type="match status" value="1"/>
</dbReference>
<evidence type="ECO:0000313" key="4">
    <source>
        <dbReference type="EMBL" id="NHZ63080.1"/>
    </source>
</evidence>
<dbReference type="Gene3D" id="3.40.50.12780">
    <property type="entry name" value="N-terminal domain of ligase-like"/>
    <property type="match status" value="1"/>
</dbReference>
<dbReference type="SUPFAM" id="SSF54637">
    <property type="entry name" value="Thioesterase/thiol ester dehydrase-isomerase"/>
    <property type="match status" value="1"/>
</dbReference>
<dbReference type="InterPro" id="IPR000873">
    <property type="entry name" value="AMP-dep_synth/lig_dom"/>
</dbReference>
<dbReference type="Pfam" id="PF22818">
    <property type="entry name" value="ApeI-like"/>
    <property type="match status" value="1"/>
</dbReference>
<sequence>MVDLFSVLGARDGAAIAGWREAAPVSTPVSVADLRARVGAWRALALRTPGANAALYIDDSLEFAAALLGAWQAGKTVWLSADTLDASCVALARSVDCFLGEFPARWTPLHPRQDEACALPWSGPDASFPALVVHTSGSTGEPQAIPKKLSQLISEVSTLEALFGPAIGDADIIATVSHQHIYGLLFKVLWPLAAGRAIHAASLAFPEQLALMLGQRPCALVASPAHLKRLPSHLDWSAAAACLRAVFSSGGPLAPDASVAAGLLLGHVPTEIYGSSETGGVAWRRHHPGSPGAWEALPGVAWRIAPDSGRLEVRSHHLGDDGWLELEDRVSAAPDARFLLLGRGDRLVKIEEKRISLDAIEAALLASGFASEARVIVCPERAGERQVLAAFVIPSASGRALLGAEGKQTLNALLRAHLGGVVEAVALPRRWRYLDQLPFNAQGKTTQAQLLALLGVGDVRPRVPQVRLIERDATPNGEPNGEPDGVARVLLELVVPSTLFYFDGHFTQAPVLPGVVQVDWAIRYGREHFAVAPGFRGIHALKFQQVVRPDVPFRLELKYDSASCTLHFRYFSDAGQHAGGRILFGP</sequence>
<dbReference type="SUPFAM" id="SSF56801">
    <property type="entry name" value="Acetyl-CoA synthetase-like"/>
    <property type="match status" value="1"/>
</dbReference>
<dbReference type="InterPro" id="IPR029069">
    <property type="entry name" value="HotDog_dom_sf"/>
</dbReference>
<accession>A0ABX0MT13</accession>